<keyword evidence="10" id="KW-0206">Cytoskeleton</keyword>
<proteinExistence type="inferred from homology"/>
<dbReference type="FunFam" id="1.20.1260.60:FF:000001">
    <property type="entry name" value="IST1 homolog isoform X1"/>
    <property type="match status" value="1"/>
</dbReference>
<evidence type="ECO:0000256" key="9">
    <source>
        <dbReference type="ARBA" id="ARBA00022618"/>
    </source>
</evidence>
<evidence type="ECO:0000256" key="2">
    <source>
        <dbReference type="ARBA" id="ARBA00004259"/>
    </source>
</evidence>
<name>A0A443RIQ6_9ACAR</name>
<dbReference type="PANTHER" id="PTHR12161:SF5">
    <property type="entry name" value="IST1 HOMOLOG"/>
    <property type="match status" value="1"/>
</dbReference>
<evidence type="ECO:0000256" key="5">
    <source>
        <dbReference type="ARBA" id="ARBA00005536"/>
    </source>
</evidence>
<dbReference type="GO" id="GO:0031410">
    <property type="term" value="C:cytoplasmic vesicle"/>
    <property type="evidence" value="ECO:0007669"/>
    <property type="project" value="UniProtKB-SubCell"/>
</dbReference>
<evidence type="ECO:0000256" key="17">
    <source>
        <dbReference type="SAM" id="MobiDB-lite"/>
    </source>
</evidence>
<dbReference type="InterPro" id="IPR005061">
    <property type="entry name" value="Ist1"/>
</dbReference>
<sequence length="337" mass="37392">MVNYSKLKTNLRLCVNRLKLLEKKKTELALKARKEIADFLVAGKVERARIRVEHIIREDYLVEAMEIVEMYCDLLLARFGLIEHMKTIDDGIAEAVSSLIWIAPRLQSDCQELTVIADGLAHKYGKQYAAAARENALNTVNQKLMKKMGIEAPPKILVEKYLIEIAKSNNIEYEPDPEIMKSGNVENAGDVAAELIDLGPNGPILGPPPLPPMPPVDFPTIPGTTQPIGFNIDPNFSASEKNPNFVPPPNTQIPTMPPNASLPPNYDSVVNKLPQPKTTNVGKPVPKPRNIGFDNLPDLPDVPNTIPSPDDDNSQKPDDNIDFDDLAKRFEALKKRK</sequence>
<dbReference type="OrthoDB" id="29853at2759"/>
<evidence type="ECO:0000256" key="4">
    <source>
        <dbReference type="ARBA" id="ARBA00004541"/>
    </source>
</evidence>
<evidence type="ECO:0000256" key="16">
    <source>
        <dbReference type="ARBA" id="ARBA00046920"/>
    </source>
</evidence>
<evidence type="ECO:0000256" key="15">
    <source>
        <dbReference type="ARBA" id="ARBA00046124"/>
    </source>
</evidence>
<dbReference type="Proteomes" id="UP000285301">
    <property type="component" value="Unassembled WGS sequence"/>
</dbReference>
<feature type="compositionally biased region" description="Basic and acidic residues" evidence="17">
    <location>
        <begin position="313"/>
        <end position="322"/>
    </location>
</feature>
<keyword evidence="13" id="KW-0968">Cytoplasmic vesicle</keyword>
<gene>
    <name evidence="18" type="ORF">B4U79_12743</name>
</gene>
<evidence type="ECO:0000313" key="19">
    <source>
        <dbReference type="Proteomes" id="UP000285301"/>
    </source>
</evidence>
<evidence type="ECO:0000256" key="12">
    <source>
        <dbReference type="ARBA" id="ARBA00023306"/>
    </source>
</evidence>
<organism evidence="18 19">
    <name type="scientific">Dinothrombium tinctorium</name>
    <dbReference type="NCBI Taxonomy" id="1965070"/>
    <lineage>
        <taxon>Eukaryota</taxon>
        <taxon>Metazoa</taxon>
        <taxon>Ecdysozoa</taxon>
        <taxon>Arthropoda</taxon>
        <taxon>Chelicerata</taxon>
        <taxon>Arachnida</taxon>
        <taxon>Acari</taxon>
        <taxon>Acariformes</taxon>
        <taxon>Trombidiformes</taxon>
        <taxon>Prostigmata</taxon>
        <taxon>Anystina</taxon>
        <taxon>Parasitengona</taxon>
        <taxon>Trombidioidea</taxon>
        <taxon>Trombidiidae</taxon>
        <taxon>Dinothrombium</taxon>
    </lineage>
</organism>
<comment type="function">
    <text evidence="15">ESCRT-III-like protein involved in cytokinesis, nuclear envelope reassembly and endosomal tubulation. Is required for efficient abscission during cytokinesis. Involved in recruiting VPS4A and/or VPS4B to the midbody of dividing cells. During late anaphase, involved in nuclear envelope reassembly and mitotic spindle disassembly together with the ESCRT-III complex: IST1 acts by mediating the recruitment of SPAST to the nuclear membrane, leading to microtubule severing. Recruited to the reforming nuclear envelope (NE) during anaphase by LEMD2. Regulates early endosomal tubulation together with the ESCRT-III complex by mediating the recruitment of SPAST.</text>
</comment>
<keyword evidence="9" id="KW-0132">Cell division</keyword>
<dbReference type="PANTHER" id="PTHR12161">
    <property type="entry name" value="IST1 FAMILY MEMBER"/>
    <property type="match status" value="1"/>
</dbReference>
<dbReference type="AlphaFoldDB" id="A0A443RIQ6"/>
<comment type="similarity">
    <text evidence="5">Belongs to the IST1 family.</text>
</comment>
<evidence type="ECO:0000313" key="18">
    <source>
        <dbReference type="EMBL" id="RWS15154.1"/>
    </source>
</evidence>
<comment type="subunit">
    <text evidence="16">Interacts with CHMP1A, CHMP1B, VPS4A and VTA1. Interacts with SPAST, STAMBP, and USP8. May interact with VPS37B. May associate with the ESCRT-I complex. Interacts with MITD1, in competition with VSP4. Interacts with SPART (via MIT domain); leading to the recruitment of SPART to midbodies. Interacts with SPAST.</text>
</comment>
<dbReference type="GO" id="GO:0005635">
    <property type="term" value="C:nuclear envelope"/>
    <property type="evidence" value="ECO:0007669"/>
    <property type="project" value="UniProtKB-SubCell"/>
</dbReference>
<evidence type="ECO:0000256" key="6">
    <source>
        <dbReference type="ARBA" id="ARBA00014513"/>
    </source>
</evidence>
<keyword evidence="19" id="KW-1185">Reference proteome</keyword>
<protein>
    <recommendedName>
        <fullName evidence="6">IST1 homolog</fullName>
    </recommendedName>
    <alternativeName>
        <fullName evidence="14">Charged multivesicular body protein 8</fullName>
    </alternativeName>
</protein>
<dbReference type="GO" id="GO:0030496">
    <property type="term" value="C:midbody"/>
    <property type="evidence" value="ECO:0007669"/>
    <property type="project" value="UniProtKB-SubCell"/>
</dbReference>
<comment type="caution">
    <text evidence="18">The sequence shown here is derived from an EMBL/GenBank/DDBJ whole genome shotgun (WGS) entry which is preliminary data.</text>
</comment>
<dbReference type="GO" id="GO:0015031">
    <property type="term" value="P:protein transport"/>
    <property type="evidence" value="ECO:0007669"/>
    <property type="project" value="InterPro"/>
</dbReference>
<reference evidence="18 19" key="1">
    <citation type="journal article" date="2018" name="Gigascience">
        <title>Genomes of trombidid mites reveal novel predicted allergens and laterally-transferred genes associated with secondary metabolism.</title>
        <authorList>
            <person name="Dong X."/>
            <person name="Chaisiri K."/>
            <person name="Xia D."/>
            <person name="Armstrong S.D."/>
            <person name="Fang Y."/>
            <person name="Donnelly M.J."/>
            <person name="Kadowaki T."/>
            <person name="McGarry J.W."/>
            <person name="Darby A.C."/>
            <person name="Makepeace B.L."/>
        </authorList>
    </citation>
    <scope>NUCLEOTIDE SEQUENCE [LARGE SCALE GENOMIC DNA]</scope>
    <source>
        <strain evidence="18">UoL-WK</strain>
    </source>
</reference>
<keyword evidence="7" id="KW-0963">Cytoplasm</keyword>
<dbReference type="InterPro" id="IPR042277">
    <property type="entry name" value="IST1-like"/>
</dbReference>
<evidence type="ECO:0000256" key="1">
    <source>
        <dbReference type="ARBA" id="ARBA00004214"/>
    </source>
</evidence>
<dbReference type="STRING" id="1965070.A0A443RIQ6"/>
<evidence type="ECO:0000256" key="8">
    <source>
        <dbReference type="ARBA" id="ARBA00022553"/>
    </source>
</evidence>
<dbReference type="GO" id="GO:0005813">
    <property type="term" value="C:centrosome"/>
    <property type="evidence" value="ECO:0007669"/>
    <property type="project" value="UniProtKB-SubCell"/>
</dbReference>
<evidence type="ECO:0000256" key="3">
    <source>
        <dbReference type="ARBA" id="ARBA00004300"/>
    </source>
</evidence>
<keyword evidence="12" id="KW-0131">Cell cycle</keyword>
<evidence type="ECO:0000256" key="14">
    <source>
        <dbReference type="ARBA" id="ARBA00032374"/>
    </source>
</evidence>
<evidence type="ECO:0000256" key="11">
    <source>
        <dbReference type="ARBA" id="ARBA00023242"/>
    </source>
</evidence>
<comment type="subcellular location">
    <subcellularLocation>
        <location evidence="3">Cytoplasm</location>
        <location evidence="3">Cytoskeleton</location>
        <location evidence="3">Microtubule organizing center</location>
        <location evidence="3">Centrosome</location>
    </subcellularLocation>
    <subcellularLocation>
        <location evidence="4">Cytoplasmic vesicle</location>
    </subcellularLocation>
    <subcellularLocation>
        <location evidence="1">Midbody</location>
    </subcellularLocation>
    <subcellularLocation>
        <location evidence="2">Nucleus envelope</location>
    </subcellularLocation>
</comment>
<dbReference type="EMBL" id="NCKU01000534">
    <property type="protein sequence ID" value="RWS15154.1"/>
    <property type="molecule type" value="Genomic_DNA"/>
</dbReference>
<accession>A0A443RIQ6</accession>
<keyword evidence="11" id="KW-0539">Nucleus</keyword>
<dbReference type="Gene3D" id="1.20.1260.60">
    <property type="entry name" value="Vacuolar protein sorting-associated protein Ist1"/>
    <property type="match status" value="1"/>
</dbReference>
<dbReference type="Pfam" id="PF03398">
    <property type="entry name" value="Ist1"/>
    <property type="match status" value="1"/>
</dbReference>
<evidence type="ECO:0000256" key="10">
    <source>
        <dbReference type="ARBA" id="ARBA00023212"/>
    </source>
</evidence>
<feature type="region of interest" description="Disordered" evidence="17">
    <location>
        <begin position="275"/>
        <end position="322"/>
    </location>
</feature>
<evidence type="ECO:0000256" key="7">
    <source>
        <dbReference type="ARBA" id="ARBA00022490"/>
    </source>
</evidence>
<keyword evidence="8" id="KW-0597">Phosphoprotein</keyword>
<evidence type="ECO:0000256" key="13">
    <source>
        <dbReference type="ARBA" id="ARBA00023329"/>
    </source>
</evidence>
<dbReference type="GO" id="GO:0051301">
    <property type="term" value="P:cell division"/>
    <property type="evidence" value="ECO:0007669"/>
    <property type="project" value="UniProtKB-KW"/>
</dbReference>